<accession>A0A9Q9AYE5</accession>
<evidence type="ECO:0000313" key="3">
    <source>
        <dbReference type="Proteomes" id="UP001056384"/>
    </source>
</evidence>
<name>A0A9Q9AYE5_9PEZI</name>
<evidence type="ECO:0000313" key="2">
    <source>
        <dbReference type="EMBL" id="USW54328.1"/>
    </source>
</evidence>
<organism evidence="2 3">
    <name type="scientific">Septoria linicola</name>
    <dbReference type="NCBI Taxonomy" id="215465"/>
    <lineage>
        <taxon>Eukaryota</taxon>
        <taxon>Fungi</taxon>
        <taxon>Dikarya</taxon>
        <taxon>Ascomycota</taxon>
        <taxon>Pezizomycotina</taxon>
        <taxon>Dothideomycetes</taxon>
        <taxon>Dothideomycetidae</taxon>
        <taxon>Mycosphaerellales</taxon>
        <taxon>Mycosphaerellaceae</taxon>
        <taxon>Septoria</taxon>
    </lineage>
</organism>
<dbReference type="EMBL" id="CP099423">
    <property type="protein sequence ID" value="USW54328.1"/>
    <property type="molecule type" value="Genomic_DNA"/>
</dbReference>
<evidence type="ECO:0000256" key="1">
    <source>
        <dbReference type="SAM" id="MobiDB-lite"/>
    </source>
</evidence>
<dbReference type="AlphaFoldDB" id="A0A9Q9AYE5"/>
<feature type="compositionally biased region" description="Polar residues" evidence="1">
    <location>
        <begin position="10"/>
        <end position="19"/>
    </location>
</feature>
<keyword evidence="3" id="KW-1185">Reference proteome</keyword>
<sequence>MASHPKHSTSHAQSKSNGSAAHPGTPVENEHYQFEWTTSECEDTGNLIDELRIISNEDDATLLEPYTYYTHLQDHTPSRKRRVVHPADRILRDQATTASATASCESLALQSTSSSTGKPEQYDFFQTYERNWDTRSITDCESVEVLPLPELERVDSGYESFIEDEKMGLSLRSPSTSPARSATFSEASTVVVTPRKTLSDADDTNNRVRQESLWHTHVPARDSLELDRNGLRLCDGERISMASNNSFEVLEARLPRDCWIPHRNSMDLDRNGNRLCATRGSAPDCEKDKAPTNNKLKAGWLKLKAKLCKKCEEERIRKRVMVNYL</sequence>
<reference evidence="2" key="1">
    <citation type="submission" date="2022-06" db="EMBL/GenBank/DDBJ databases">
        <title>Complete genome sequences of two strains of the flax pathogen Septoria linicola.</title>
        <authorList>
            <person name="Lapalu N."/>
            <person name="Simon A."/>
            <person name="Demenou B."/>
            <person name="Paumier D."/>
            <person name="Guillot M.-P."/>
            <person name="Gout L."/>
            <person name="Valade R."/>
        </authorList>
    </citation>
    <scope>NUCLEOTIDE SEQUENCE</scope>
    <source>
        <strain evidence="2">SE15195</strain>
    </source>
</reference>
<feature type="region of interest" description="Disordered" evidence="1">
    <location>
        <begin position="1"/>
        <end position="28"/>
    </location>
</feature>
<gene>
    <name evidence="2" type="ORF">Slin15195_G076470</name>
</gene>
<proteinExistence type="predicted"/>
<protein>
    <submittedName>
        <fullName evidence="2">Uncharacterized protein</fullName>
    </submittedName>
</protein>
<dbReference type="Proteomes" id="UP001056384">
    <property type="component" value="Chromosome 6"/>
</dbReference>